<evidence type="ECO:0000313" key="3">
    <source>
        <dbReference type="Proteomes" id="UP000579136"/>
    </source>
</evidence>
<sequence>MQETEIEFKNLLTKEEFDTIHDELFKDIEGTEQINYYVDTDKLDLRNHHLMLRVREKNNTHTLTLKVPTEAHTVEEFHKPLDQPVNISDVINKDMLSRPMFLIIRSNLINRTLKVLGKLTTFRKEIDYNGGTLVLDYSTYLNQEDYEIEFEVDDASTGEEIFKEFLNTYNINRSETIVKSERFYRALQSEKGE</sequence>
<reference evidence="2 3" key="1">
    <citation type="submission" date="2020-08" db="EMBL/GenBank/DDBJ databases">
        <title>Genomic Encyclopedia of Type Strains, Phase IV (KMG-IV): sequencing the most valuable type-strain genomes for metagenomic binning, comparative biology and taxonomic classification.</title>
        <authorList>
            <person name="Goeker M."/>
        </authorList>
    </citation>
    <scope>NUCLEOTIDE SEQUENCE [LARGE SCALE GENOMIC DNA]</scope>
    <source>
        <strain evidence="2 3">DSM 19163</strain>
    </source>
</reference>
<name>A0A9Q2HF77_9STAP</name>
<dbReference type="SMART" id="SM01118">
    <property type="entry name" value="CYTH"/>
    <property type="match status" value="1"/>
</dbReference>
<protein>
    <submittedName>
        <fullName evidence="2">Uncharacterized protein YjbK</fullName>
    </submittedName>
</protein>
<evidence type="ECO:0000313" key="2">
    <source>
        <dbReference type="EMBL" id="MBB5175853.1"/>
    </source>
</evidence>
<dbReference type="AlphaFoldDB" id="A0A9Q2HF77"/>
<organism evidence="2 3">
    <name type="scientific">Nosocomiicoccus ampullae</name>
    <dbReference type="NCBI Taxonomy" id="489910"/>
    <lineage>
        <taxon>Bacteria</taxon>
        <taxon>Bacillati</taxon>
        <taxon>Bacillota</taxon>
        <taxon>Bacilli</taxon>
        <taxon>Bacillales</taxon>
        <taxon>Staphylococcaceae</taxon>
        <taxon>Nosocomiicoccus</taxon>
    </lineage>
</organism>
<dbReference type="EMBL" id="JACHHF010000003">
    <property type="protein sequence ID" value="MBB5175853.1"/>
    <property type="molecule type" value="Genomic_DNA"/>
</dbReference>
<proteinExistence type="predicted"/>
<dbReference type="Gene3D" id="2.40.320.10">
    <property type="entry name" value="Hypothetical Protein Pfu-838710-001"/>
    <property type="match status" value="1"/>
</dbReference>
<accession>A0A9Q2HF77</accession>
<feature type="domain" description="CYTH" evidence="1">
    <location>
        <begin position="3"/>
        <end position="190"/>
    </location>
</feature>
<dbReference type="InterPro" id="IPR023577">
    <property type="entry name" value="CYTH_domain"/>
</dbReference>
<evidence type="ECO:0000259" key="1">
    <source>
        <dbReference type="PROSITE" id="PS51707"/>
    </source>
</evidence>
<dbReference type="InterPro" id="IPR009195">
    <property type="entry name" value="Uncharacterised_YjbK"/>
</dbReference>
<dbReference type="PROSITE" id="PS51707">
    <property type="entry name" value="CYTH"/>
    <property type="match status" value="1"/>
</dbReference>
<dbReference type="SUPFAM" id="SSF55154">
    <property type="entry name" value="CYTH-like phosphatases"/>
    <property type="match status" value="1"/>
</dbReference>
<dbReference type="Proteomes" id="UP000579136">
    <property type="component" value="Unassembled WGS sequence"/>
</dbReference>
<dbReference type="Pfam" id="PF01928">
    <property type="entry name" value="CYTH"/>
    <property type="match status" value="1"/>
</dbReference>
<dbReference type="PIRSF" id="PIRSF012526">
    <property type="entry name" value="CYTH_UCP012526"/>
    <property type="match status" value="1"/>
</dbReference>
<gene>
    <name evidence="2" type="ORF">HNQ45_000728</name>
</gene>
<dbReference type="RefSeq" id="WP_183673522.1">
    <property type="nucleotide sequence ID" value="NZ_CBCRYX010000002.1"/>
</dbReference>
<dbReference type="CDD" id="cd07762">
    <property type="entry name" value="CYTH-like_Pase_1"/>
    <property type="match status" value="1"/>
</dbReference>
<comment type="caution">
    <text evidence="2">The sequence shown here is derived from an EMBL/GenBank/DDBJ whole genome shotgun (WGS) entry which is preliminary data.</text>
</comment>
<dbReference type="InterPro" id="IPR033469">
    <property type="entry name" value="CYTH-like_dom_sf"/>
</dbReference>
<keyword evidence="3" id="KW-1185">Reference proteome</keyword>